<evidence type="ECO:0000256" key="2">
    <source>
        <dbReference type="ARBA" id="ARBA00022603"/>
    </source>
</evidence>
<dbReference type="Gene3D" id="3.40.10.10">
    <property type="entry name" value="DNA Methylphosphotriester Repair Domain"/>
    <property type="match status" value="1"/>
</dbReference>
<comment type="cofactor">
    <cofactor evidence="1">
        <name>Zn(2+)</name>
        <dbReference type="ChEBI" id="CHEBI:29105"/>
    </cofactor>
</comment>
<dbReference type="GO" id="GO:0003700">
    <property type="term" value="F:DNA-binding transcription factor activity"/>
    <property type="evidence" value="ECO:0007669"/>
    <property type="project" value="InterPro"/>
</dbReference>
<dbReference type="SUPFAM" id="SSF46689">
    <property type="entry name" value="Homeodomain-like"/>
    <property type="match status" value="1"/>
</dbReference>
<evidence type="ECO:0000256" key="5">
    <source>
        <dbReference type="ARBA" id="ARBA00023159"/>
    </source>
</evidence>
<evidence type="ECO:0000313" key="8">
    <source>
        <dbReference type="EMBL" id="RED55003.1"/>
    </source>
</evidence>
<keyword evidence="6" id="KW-0804">Transcription</keyword>
<evidence type="ECO:0000256" key="1">
    <source>
        <dbReference type="ARBA" id="ARBA00001947"/>
    </source>
</evidence>
<dbReference type="OrthoDB" id="9802228at2"/>
<keyword evidence="2 8" id="KW-0489">Methyltransferase</keyword>
<evidence type="ECO:0000256" key="6">
    <source>
        <dbReference type="ARBA" id="ARBA00023163"/>
    </source>
</evidence>
<dbReference type="GO" id="GO:0032259">
    <property type="term" value="P:methylation"/>
    <property type="evidence" value="ECO:0007669"/>
    <property type="project" value="UniProtKB-KW"/>
</dbReference>
<proteinExistence type="predicted"/>
<accession>A0A3D9HZV0</accession>
<evidence type="ECO:0000313" key="9">
    <source>
        <dbReference type="Proteomes" id="UP000256977"/>
    </source>
</evidence>
<dbReference type="SUPFAM" id="SSF57884">
    <property type="entry name" value="Ada DNA repair protein, N-terminal domain (N-Ada 10)"/>
    <property type="match status" value="1"/>
</dbReference>
<dbReference type="InterPro" id="IPR035451">
    <property type="entry name" value="Ada-like_dom_sf"/>
</dbReference>
<dbReference type="RefSeq" id="WP_116065303.1">
    <property type="nucleotide sequence ID" value="NZ_QRDZ01000045.1"/>
</dbReference>
<dbReference type="EMBL" id="QRDZ01000045">
    <property type="protein sequence ID" value="RED55003.1"/>
    <property type="molecule type" value="Genomic_DNA"/>
</dbReference>
<keyword evidence="5" id="KW-0010">Activator</keyword>
<dbReference type="Proteomes" id="UP000256977">
    <property type="component" value="Unassembled WGS sequence"/>
</dbReference>
<evidence type="ECO:0000256" key="4">
    <source>
        <dbReference type="ARBA" id="ARBA00023125"/>
    </source>
</evidence>
<organism evidence="8 9">
    <name type="scientific">Cohnella phaseoli</name>
    <dbReference type="NCBI Taxonomy" id="456490"/>
    <lineage>
        <taxon>Bacteria</taxon>
        <taxon>Bacillati</taxon>
        <taxon>Bacillota</taxon>
        <taxon>Bacilli</taxon>
        <taxon>Bacillales</taxon>
        <taxon>Paenibacillaceae</taxon>
        <taxon>Cohnella</taxon>
    </lineage>
</organism>
<dbReference type="InterPro" id="IPR004026">
    <property type="entry name" value="Ada_DNA_repair_Zn-bd"/>
</dbReference>
<keyword evidence="3" id="KW-0805">Transcription regulation</keyword>
<keyword evidence="4" id="KW-0238">DNA-binding</keyword>
<dbReference type="PROSITE" id="PS01124">
    <property type="entry name" value="HTH_ARAC_FAMILY_2"/>
    <property type="match status" value="1"/>
</dbReference>
<dbReference type="InterPro" id="IPR018060">
    <property type="entry name" value="HTH_AraC"/>
</dbReference>
<dbReference type="PANTHER" id="PTHR43280:SF28">
    <property type="entry name" value="HTH-TYPE TRANSCRIPTIONAL ACTIVATOR RHAS"/>
    <property type="match status" value="1"/>
</dbReference>
<dbReference type="Gene3D" id="1.10.10.60">
    <property type="entry name" value="Homeodomain-like"/>
    <property type="match status" value="1"/>
</dbReference>
<gene>
    <name evidence="8" type="ORF">DFP98_14511</name>
</gene>
<evidence type="ECO:0000259" key="7">
    <source>
        <dbReference type="PROSITE" id="PS01124"/>
    </source>
</evidence>
<keyword evidence="8" id="KW-0808">Transferase</keyword>
<dbReference type="Pfam" id="PF12833">
    <property type="entry name" value="HTH_18"/>
    <property type="match status" value="1"/>
</dbReference>
<dbReference type="GO" id="GO:0043565">
    <property type="term" value="F:sequence-specific DNA binding"/>
    <property type="evidence" value="ECO:0007669"/>
    <property type="project" value="InterPro"/>
</dbReference>
<comment type="caution">
    <text evidence="8">The sequence shown here is derived from an EMBL/GenBank/DDBJ whole genome shotgun (WGS) entry which is preliminary data.</text>
</comment>
<dbReference type="Pfam" id="PF02805">
    <property type="entry name" value="Ada_Zn_binding"/>
    <property type="match status" value="1"/>
</dbReference>
<keyword evidence="9" id="KW-1185">Reference proteome</keyword>
<dbReference type="InterPro" id="IPR009057">
    <property type="entry name" value="Homeodomain-like_sf"/>
</dbReference>
<dbReference type="SMART" id="SM00342">
    <property type="entry name" value="HTH_ARAC"/>
    <property type="match status" value="1"/>
</dbReference>
<feature type="domain" description="HTH araC/xylS-type" evidence="7">
    <location>
        <begin position="85"/>
        <end position="183"/>
    </location>
</feature>
<dbReference type="AlphaFoldDB" id="A0A3D9HZV0"/>
<protein>
    <submittedName>
        <fullName evidence="8">AraC family transcriptional regulator of adaptative response / methylphosphotriester-DNA alkyltransferase methyltransferase</fullName>
    </submittedName>
</protein>
<dbReference type="InterPro" id="IPR016220">
    <property type="entry name" value="Me-P-triester_DNA_alkyl-Trfase"/>
</dbReference>
<sequence>MERQLFDRVYEAVVNRETTYEGIYYTAVKTTKIVCRPTCRAKTPLAGNVTFYATLEEAVRAGYRPCKRCKPEENGPLRPDAVLAEQTDAIIEKRYREKLTLQLLADSLAISPYHLQRVYKQVRGYSPQEKTERVRLARAQKLLLESGDSIADIGGAVGYASPPHFTAWFCKRTGVSPTEYRNGHRGGATYDRK</sequence>
<name>A0A3D9HZV0_9BACL</name>
<reference evidence="8 9" key="1">
    <citation type="submission" date="2018-07" db="EMBL/GenBank/DDBJ databases">
        <title>Genomic Encyclopedia of Type Strains, Phase III (KMG-III): the genomes of soil and plant-associated and newly described type strains.</title>
        <authorList>
            <person name="Whitman W."/>
        </authorList>
    </citation>
    <scope>NUCLEOTIDE SEQUENCE [LARGE SCALE GENOMIC DNA]</scope>
    <source>
        <strain evidence="8 9">CECT 7287</strain>
    </source>
</reference>
<dbReference type="PIRSF" id="PIRSF000408">
    <property type="entry name" value="Alkyltransferas_AdaA"/>
    <property type="match status" value="1"/>
</dbReference>
<dbReference type="GO" id="GO:0006281">
    <property type="term" value="P:DNA repair"/>
    <property type="evidence" value="ECO:0007669"/>
    <property type="project" value="InterPro"/>
</dbReference>
<dbReference type="GO" id="GO:0008168">
    <property type="term" value="F:methyltransferase activity"/>
    <property type="evidence" value="ECO:0007669"/>
    <property type="project" value="UniProtKB-KW"/>
</dbReference>
<dbReference type="GO" id="GO:0008270">
    <property type="term" value="F:zinc ion binding"/>
    <property type="evidence" value="ECO:0007669"/>
    <property type="project" value="InterPro"/>
</dbReference>
<evidence type="ECO:0000256" key="3">
    <source>
        <dbReference type="ARBA" id="ARBA00023015"/>
    </source>
</evidence>
<dbReference type="PANTHER" id="PTHR43280">
    <property type="entry name" value="ARAC-FAMILY TRANSCRIPTIONAL REGULATOR"/>
    <property type="match status" value="1"/>
</dbReference>